<evidence type="ECO:0000313" key="4">
    <source>
        <dbReference type="EMBL" id="UWP85028.1"/>
    </source>
</evidence>
<dbReference type="EMBL" id="CP073720">
    <property type="protein sequence ID" value="UWP85028.1"/>
    <property type="molecule type" value="Genomic_DNA"/>
</dbReference>
<feature type="domain" description="FHA" evidence="3">
    <location>
        <begin position="346"/>
        <end position="403"/>
    </location>
</feature>
<dbReference type="Pfam" id="PF00498">
    <property type="entry name" value="FHA"/>
    <property type="match status" value="1"/>
</dbReference>
<dbReference type="Proteomes" id="UP001059617">
    <property type="component" value="Chromosome"/>
</dbReference>
<reference evidence="4" key="2">
    <citation type="submission" date="2022-09" db="EMBL/GenBank/DDBJ databases">
        <title>Biosynthetic gene clusters of Dactylosporangioum fulvum.</title>
        <authorList>
            <person name="Caradec T."/>
        </authorList>
    </citation>
    <scope>NUCLEOTIDE SEQUENCE</scope>
    <source>
        <strain evidence="4">NRRL B-16292</strain>
    </source>
</reference>
<feature type="compositionally biased region" description="Low complexity" evidence="2">
    <location>
        <begin position="228"/>
        <end position="240"/>
    </location>
</feature>
<dbReference type="SMART" id="SM00240">
    <property type="entry name" value="FHA"/>
    <property type="match status" value="1"/>
</dbReference>
<feature type="compositionally biased region" description="Acidic residues" evidence="2">
    <location>
        <begin position="145"/>
        <end position="157"/>
    </location>
</feature>
<accession>A0ABY5W4N6</accession>
<dbReference type="PROSITE" id="PS50006">
    <property type="entry name" value="FHA_DOMAIN"/>
    <property type="match status" value="1"/>
</dbReference>
<dbReference type="SUPFAM" id="SSF49879">
    <property type="entry name" value="SMAD/FHA domain"/>
    <property type="match status" value="1"/>
</dbReference>
<evidence type="ECO:0000313" key="5">
    <source>
        <dbReference type="Proteomes" id="UP001059617"/>
    </source>
</evidence>
<name>A0ABY5W4N6_9ACTN</name>
<organism evidence="4 5">
    <name type="scientific">Dactylosporangium fulvum</name>
    <dbReference type="NCBI Taxonomy" id="53359"/>
    <lineage>
        <taxon>Bacteria</taxon>
        <taxon>Bacillati</taxon>
        <taxon>Actinomycetota</taxon>
        <taxon>Actinomycetes</taxon>
        <taxon>Micromonosporales</taxon>
        <taxon>Micromonosporaceae</taxon>
        <taxon>Dactylosporangium</taxon>
    </lineage>
</organism>
<gene>
    <name evidence="4" type="ORF">Dfulv_12685</name>
</gene>
<evidence type="ECO:0000256" key="1">
    <source>
        <dbReference type="ARBA" id="ARBA00022553"/>
    </source>
</evidence>
<feature type="region of interest" description="Disordered" evidence="2">
    <location>
        <begin position="200"/>
        <end position="258"/>
    </location>
</feature>
<keyword evidence="1" id="KW-0597">Phosphoprotein</keyword>
<dbReference type="InterPro" id="IPR000253">
    <property type="entry name" value="FHA_dom"/>
</dbReference>
<sequence length="440" mass="45155">MTGYVPGEWLAFAGKNVWALANVQPGDPETDECWKLVQSGATAAEIASVLSGGSFGTASFVVVRADAYGARALVRGDAHAEVLDVDGYTVSVRAADGAGRDVFRPAATVRLEGPRPLGTVPAELPLERGVVLASSLMVRLTEPVEYADEPEPDEQPEPAERPAAADRPVPVQRTAAEQPAFIEKPPPPALAEPTSWVARAAGSGPTAARATVPGSSADRPAAPGSTVARAAVPGASAAWAPTSESPAGRSAPTGSATDLAAPAEFSTGRVAPAVSSAGRVAVPEGRRGATITAVRCPVGHANPPGSVLCRVCRIPVPSQAPVQVDLPLPGVLRLPGGETVPLDRRVILGRAPGVPDPGVPDPAHHVTVTSPDNGISRRHVEIRADGWEVIAVDLGSRNGTIVQQPGERPVELPARGSQTLRPGAAVVLTDQVSIRYELTG</sequence>
<keyword evidence="5" id="KW-1185">Reference proteome</keyword>
<proteinExistence type="predicted"/>
<dbReference type="InterPro" id="IPR008984">
    <property type="entry name" value="SMAD_FHA_dom_sf"/>
</dbReference>
<dbReference type="Gene3D" id="2.60.200.20">
    <property type="match status" value="1"/>
</dbReference>
<evidence type="ECO:0000256" key="2">
    <source>
        <dbReference type="SAM" id="MobiDB-lite"/>
    </source>
</evidence>
<reference evidence="4" key="1">
    <citation type="submission" date="2021-04" db="EMBL/GenBank/DDBJ databases">
        <authorList>
            <person name="Hartkoorn R.C."/>
            <person name="Beaudoing E."/>
            <person name="Hot D."/>
        </authorList>
    </citation>
    <scope>NUCLEOTIDE SEQUENCE</scope>
    <source>
        <strain evidence="4">NRRL B-16292</strain>
    </source>
</reference>
<evidence type="ECO:0000259" key="3">
    <source>
        <dbReference type="PROSITE" id="PS50006"/>
    </source>
</evidence>
<dbReference type="CDD" id="cd00060">
    <property type="entry name" value="FHA"/>
    <property type="match status" value="1"/>
</dbReference>
<feature type="region of interest" description="Disordered" evidence="2">
    <location>
        <begin position="145"/>
        <end position="170"/>
    </location>
</feature>
<protein>
    <submittedName>
        <fullName evidence="4">FHA domain-containing protein</fullName>
    </submittedName>
</protein>
<dbReference type="RefSeq" id="WP_259863065.1">
    <property type="nucleotide sequence ID" value="NZ_BAAAST010000026.1"/>
</dbReference>